<feature type="region of interest" description="Disordered" evidence="5">
    <location>
        <begin position="1461"/>
        <end position="1537"/>
    </location>
</feature>
<dbReference type="Pfam" id="PF02201">
    <property type="entry name" value="SWIB"/>
    <property type="match status" value="1"/>
</dbReference>
<dbReference type="Gene3D" id="3.30.40.10">
    <property type="entry name" value="Zinc/RING finger domain, C3HC4 (zinc finger)"/>
    <property type="match status" value="1"/>
</dbReference>
<dbReference type="PROSITE" id="PS51360">
    <property type="entry name" value="PLUS3"/>
    <property type="match status" value="1"/>
</dbReference>
<accession>A0AAD3TB09</accession>
<organism evidence="9 10">
    <name type="scientific">Nepenthes gracilis</name>
    <name type="common">Slender pitcher plant</name>
    <dbReference type="NCBI Taxonomy" id="150966"/>
    <lineage>
        <taxon>Eukaryota</taxon>
        <taxon>Viridiplantae</taxon>
        <taxon>Streptophyta</taxon>
        <taxon>Embryophyta</taxon>
        <taxon>Tracheophyta</taxon>
        <taxon>Spermatophyta</taxon>
        <taxon>Magnoliopsida</taxon>
        <taxon>eudicotyledons</taxon>
        <taxon>Gunneridae</taxon>
        <taxon>Pentapetalae</taxon>
        <taxon>Caryophyllales</taxon>
        <taxon>Nepenthaceae</taxon>
        <taxon>Nepenthes</taxon>
    </lineage>
</organism>
<keyword evidence="1" id="KW-0479">Metal-binding</keyword>
<dbReference type="FunFam" id="3.30.40.10:FF:000303">
    <property type="entry name" value="Zinc finger CCCH domain-containing protein 19"/>
    <property type="match status" value="1"/>
</dbReference>
<dbReference type="Pfam" id="PF25980">
    <property type="entry name" value="NERD_plant"/>
    <property type="match status" value="1"/>
</dbReference>
<feature type="region of interest" description="Disordered" evidence="5">
    <location>
        <begin position="1263"/>
        <end position="1322"/>
    </location>
</feature>
<dbReference type="InterPro" id="IPR036128">
    <property type="entry name" value="Plus3-like_sf"/>
</dbReference>
<dbReference type="Gene3D" id="3.30.1490.40">
    <property type="match status" value="1"/>
</dbReference>
<dbReference type="CDD" id="cd15568">
    <property type="entry name" value="PHD5_NSD"/>
    <property type="match status" value="1"/>
</dbReference>
<feature type="region of interest" description="Disordered" evidence="5">
    <location>
        <begin position="868"/>
        <end position="892"/>
    </location>
</feature>
<dbReference type="InterPro" id="IPR003169">
    <property type="entry name" value="GYF"/>
</dbReference>
<feature type="compositionally biased region" description="Low complexity" evidence="5">
    <location>
        <begin position="1300"/>
        <end position="1314"/>
    </location>
</feature>
<dbReference type="PROSITE" id="PS50829">
    <property type="entry name" value="GYF"/>
    <property type="match status" value="1"/>
</dbReference>
<dbReference type="Gene3D" id="1.10.245.10">
    <property type="entry name" value="SWIB/MDM2 domain"/>
    <property type="match status" value="1"/>
</dbReference>
<gene>
    <name evidence="9" type="ORF">Nepgr_027015</name>
</gene>
<dbReference type="PROSITE" id="PS51925">
    <property type="entry name" value="SWIB_MDM2"/>
    <property type="match status" value="1"/>
</dbReference>
<feature type="compositionally biased region" description="Basic and acidic residues" evidence="5">
    <location>
        <begin position="645"/>
        <end position="664"/>
    </location>
</feature>
<keyword evidence="2" id="KW-0863">Zinc-finger</keyword>
<protein>
    <recommendedName>
        <fullName evidence="11">Zinc finger CCCH domain-containing protein 44</fullName>
    </recommendedName>
</protein>
<dbReference type="PROSITE" id="PS01359">
    <property type="entry name" value="ZF_PHD_1"/>
    <property type="match status" value="1"/>
</dbReference>
<dbReference type="InterPro" id="IPR011011">
    <property type="entry name" value="Znf_FYVE_PHD"/>
</dbReference>
<dbReference type="Pfam" id="PF03126">
    <property type="entry name" value="Plus-3"/>
    <property type="match status" value="1"/>
</dbReference>
<evidence type="ECO:0000256" key="5">
    <source>
        <dbReference type="SAM" id="MobiDB-lite"/>
    </source>
</evidence>
<dbReference type="Pfam" id="PF02213">
    <property type="entry name" value="GYF"/>
    <property type="match status" value="1"/>
</dbReference>
<feature type="region of interest" description="Disordered" evidence="5">
    <location>
        <begin position="1"/>
        <end position="25"/>
    </location>
</feature>
<evidence type="ECO:0000256" key="4">
    <source>
        <dbReference type="ARBA" id="ARBA00023125"/>
    </source>
</evidence>
<feature type="compositionally biased region" description="Basic and acidic residues" evidence="5">
    <location>
        <begin position="868"/>
        <end position="878"/>
    </location>
</feature>
<evidence type="ECO:0000313" key="10">
    <source>
        <dbReference type="Proteomes" id="UP001279734"/>
    </source>
</evidence>
<dbReference type="InterPro" id="IPR013083">
    <property type="entry name" value="Znf_RING/FYVE/PHD"/>
</dbReference>
<evidence type="ECO:0008006" key="11">
    <source>
        <dbReference type="Google" id="ProtNLM"/>
    </source>
</evidence>
<feature type="compositionally biased region" description="Polar residues" evidence="5">
    <location>
        <begin position="667"/>
        <end position="686"/>
    </location>
</feature>
<evidence type="ECO:0000256" key="2">
    <source>
        <dbReference type="ARBA" id="ARBA00022771"/>
    </source>
</evidence>
<dbReference type="SMART" id="SM00444">
    <property type="entry name" value="GYF"/>
    <property type="match status" value="1"/>
</dbReference>
<dbReference type="SMART" id="SM00151">
    <property type="entry name" value="SWIB"/>
    <property type="match status" value="1"/>
</dbReference>
<dbReference type="GO" id="GO:0003677">
    <property type="term" value="F:DNA binding"/>
    <property type="evidence" value="ECO:0007669"/>
    <property type="project" value="UniProtKB-KW"/>
</dbReference>
<evidence type="ECO:0000256" key="1">
    <source>
        <dbReference type="ARBA" id="ARBA00022723"/>
    </source>
</evidence>
<feature type="region of interest" description="Disordered" evidence="5">
    <location>
        <begin position="66"/>
        <end position="92"/>
    </location>
</feature>
<evidence type="ECO:0000259" key="6">
    <source>
        <dbReference type="PROSITE" id="PS50829"/>
    </source>
</evidence>
<feature type="compositionally biased region" description="Polar residues" evidence="5">
    <location>
        <begin position="1497"/>
        <end position="1508"/>
    </location>
</feature>
<evidence type="ECO:0000259" key="8">
    <source>
        <dbReference type="PROSITE" id="PS51925"/>
    </source>
</evidence>
<name>A0AAD3TB09_NEPGR</name>
<feature type="compositionally biased region" description="Polar residues" evidence="5">
    <location>
        <begin position="879"/>
        <end position="889"/>
    </location>
</feature>
<feature type="domain" description="Plus3" evidence="7">
    <location>
        <begin position="470"/>
        <end position="603"/>
    </location>
</feature>
<dbReference type="SUPFAM" id="SSF47592">
    <property type="entry name" value="SWIB/MDM2 domain"/>
    <property type="match status" value="1"/>
</dbReference>
<dbReference type="EMBL" id="BSYO01000029">
    <property type="protein sequence ID" value="GMH25172.1"/>
    <property type="molecule type" value="Genomic_DNA"/>
</dbReference>
<feature type="compositionally biased region" description="Basic and acidic residues" evidence="5">
    <location>
        <begin position="706"/>
        <end position="719"/>
    </location>
</feature>
<evidence type="ECO:0000256" key="3">
    <source>
        <dbReference type="ARBA" id="ARBA00022833"/>
    </source>
</evidence>
<dbReference type="PANTHER" id="PTHR46695">
    <property type="entry name" value="ZINC FINGER CCCH DOMAIN-CONTAINING PROTEIN 44-RELATED"/>
    <property type="match status" value="1"/>
</dbReference>
<feature type="region of interest" description="Disordered" evidence="5">
    <location>
        <begin position="918"/>
        <end position="944"/>
    </location>
</feature>
<dbReference type="CDD" id="cd00072">
    <property type="entry name" value="GYF"/>
    <property type="match status" value="1"/>
</dbReference>
<dbReference type="InterPro" id="IPR036885">
    <property type="entry name" value="SWIB_MDM2_dom_sf"/>
</dbReference>
<evidence type="ECO:0000259" key="7">
    <source>
        <dbReference type="PROSITE" id="PS51360"/>
    </source>
</evidence>
<dbReference type="InterPro" id="IPR001965">
    <property type="entry name" value="Znf_PHD"/>
</dbReference>
<dbReference type="InterPro" id="IPR019786">
    <property type="entry name" value="Zinc_finger_PHD-type_CS"/>
</dbReference>
<keyword evidence="3" id="KW-0862">Zinc</keyword>
<dbReference type="SMART" id="SM00249">
    <property type="entry name" value="PHD"/>
    <property type="match status" value="1"/>
</dbReference>
<dbReference type="SUPFAM" id="SSF55277">
    <property type="entry name" value="GYF domain"/>
    <property type="match status" value="1"/>
</dbReference>
<dbReference type="InterPro" id="IPR058668">
    <property type="entry name" value="NERD_dom"/>
</dbReference>
<dbReference type="InterPro" id="IPR003121">
    <property type="entry name" value="SWIB_MDM2_domain"/>
</dbReference>
<reference evidence="9" key="1">
    <citation type="submission" date="2023-05" db="EMBL/GenBank/DDBJ databases">
        <title>Nepenthes gracilis genome sequencing.</title>
        <authorList>
            <person name="Fukushima K."/>
        </authorList>
    </citation>
    <scope>NUCLEOTIDE SEQUENCE</scope>
    <source>
        <strain evidence="9">SING2019-196</strain>
    </source>
</reference>
<feature type="domain" description="DM2" evidence="8">
    <location>
        <begin position="314"/>
        <end position="397"/>
    </location>
</feature>
<dbReference type="SUPFAM" id="SSF159042">
    <property type="entry name" value="Plus3-like"/>
    <property type="match status" value="1"/>
</dbReference>
<keyword evidence="10" id="KW-1185">Reference proteome</keyword>
<dbReference type="Proteomes" id="UP001279734">
    <property type="component" value="Unassembled WGS sequence"/>
</dbReference>
<proteinExistence type="predicted"/>
<keyword evidence="4" id="KW-0238">DNA-binding</keyword>
<dbReference type="InterPro" id="IPR004343">
    <property type="entry name" value="Plus-3_dom"/>
</dbReference>
<comment type="caution">
    <text evidence="9">The sequence shown here is derived from an EMBL/GenBank/DDBJ whole genome shotgun (WGS) entry which is preliminary data.</text>
</comment>
<dbReference type="GO" id="GO:0008270">
    <property type="term" value="F:zinc ion binding"/>
    <property type="evidence" value="ECO:0007669"/>
    <property type="project" value="UniProtKB-KW"/>
</dbReference>
<feature type="region of interest" description="Disordered" evidence="5">
    <location>
        <begin position="645"/>
        <end position="719"/>
    </location>
</feature>
<dbReference type="Gene3D" id="3.90.70.200">
    <property type="entry name" value="Plus-3 domain"/>
    <property type="match status" value="1"/>
</dbReference>
<dbReference type="SMART" id="SM00719">
    <property type="entry name" value="Plus3"/>
    <property type="match status" value="1"/>
</dbReference>
<dbReference type="SUPFAM" id="SSF57903">
    <property type="entry name" value="FYVE/PHD zinc finger"/>
    <property type="match status" value="1"/>
</dbReference>
<dbReference type="InterPro" id="IPR019835">
    <property type="entry name" value="SWIB_domain"/>
</dbReference>
<dbReference type="PANTHER" id="PTHR46695:SF4">
    <property type="entry name" value="ZINC FINGER CCCH DOMAIN-CONTAINING PROTEIN 44"/>
    <property type="match status" value="1"/>
</dbReference>
<dbReference type="InterPro" id="IPR035445">
    <property type="entry name" value="GYF-like_dom_sf"/>
</dbReference>
<dbReference type="CDD" id="cd10567">
    <property type="entry name" value="SWIB-MDM2_like"/>
    <property type="match status" value="1"/>
</dbReference>
<evidence type="ECO:0000313" key="9">
    <source>
        <dbReference type="EMBL" id="GMH25172.1"/>
    </source>
</evidence>
<feature type="domain" description="GYF" evidence="6">
    <location>
        <begin position="801"/>
        <end position="855"/>
    </location>
</feature>
<sequence length="1537" mass="170290">MSVKAEQPSADDSGRMEGSLIDDRQGVGETQLAGAAPVVFLAAGGASGGMAAAAAVEFDAKVAESFKPKRGRPPRGGSSMITPVAPAAPAAKRSKKEEEDVCFICFDGGTLVLCDRRDCPKAYHPACVRRDEAFFRGRVRWNCGWHLCNSCQRNAHFMCYTCPFSLCKGCAKQADIFCIRGNKGFCRTCMTTILLIENVAHRNKESGQVDFDDKSSWEYLFKVYWTLLKQKESLTLDEVTQATNSWKGSVLDLKDDFSQKMRDTCVNKAAVLSRDTRQLEDNVSKRRKIQRRPKLHKSKSQSVEKVVEEVVSYLHGGVNWASKELLEFIAHTKDGDTSELSLFDVQTLLLDYIRKNNLRDPFRKCQIICDQRLKTLFGKSRVGHFEMLKLLEYHFKEDSCTSGKIQGAVINPMALQVETDGTSEVIQILNKDEKQQKSQGQLTNLDNYKQQKCRTGDEKGQQTNLDNYAAIDLHNINLIYLKRSSMENLMEDAEKFHDKVVGSIVRIKISGNSQKQDIYRLVRVVGTGRVAEPYKIGSKTANVKLKILNLNKIEDVTIDVISNQEFSEDECRRLRQSIKCGLGERMTVGEIREISNALQTVRVNDSLEAEMLRLNHLRDRASEKGYSVEKLELLNAAEERLRRLHENPKVHADPRMDPSYKSDEDTGQSNIKKQDANTCPTFSNWSPKDMELLTPQRGDDMPIGNPDKEFKTPTSNWEHKRDTCTEFEPGKEKCAAETNEGDHESLLALEGADVVSRILVELRNGVDQTIQTNNYVIMRSDDSSSSLSTGIAVPSDNGDLEKIWYYRDPSGRNQGPFCLFQLHKWSSNGYFPSDLRIWRINETQDQSVLLIDALTTDEYAGKKCNDREDDAWKDREPNNKFSDLPSSTTLKEDNEYLKDQSLENEFPAASEVLTQNSGKSWSLSSGGIEFPDLPSPTPKPDHKDSKGLLADYKHSAAENVPQQDCLGTNDIVSSCGIHFSHFPSTDNKKFWDSEVQQSVASNVTGTRFYDLSTITTDHDNQAVKVQAEENKHFVTSSIPCQDSGISWNIQLPDIALSWGGYSSMNAKHSVEHLGSGLTSSSSMNLIEDYQCTSRWHGMEPLELSTLGDESVSDLLSEVEALESLHGMASPTSRINCGTGEDSIDSPGNDCFSPLVGMSPHLDPGKHDAMSSTCDMQFHSHGVFDVNDLPRASSSHSSESLDEEGELNPTFVSAHLRESVSPAQSPAPMLQLNVVLESSRSPVLEREVKPVFVSTHQETLFSRVHSPAPLPPLPSELSPPTIVSRDQSPAPSLLPPPTIVSQAPLSSPSQLPQLATTTTTSCPGAEGEGADYVFIPQQGLVFKSHFPAQTMKPPYDSRNHPLAQNPMPMARSHPSDLLLPPPVSMNYIQSCVEGELEPAYAFMGQTESVSHIHQPTPRINVSASWGLASETADTAQGPVLGNASESTCMSTNENENMHRSVSGVTFNGGRGSQQRKHSTDNGGTQLCSMDLSYHGTDSGYSRSRPSFEQSLRPPGAPRGQRVCKSYESGHCKKGASRN</sequence>